<proteinExistence type="predicted"/>
<dbReference type="Pfam" id="PF13835">
    <property type="entry name" value="DUF4194"/>
    <property type="match status" value="1"/>
</dbReference>
<organism evidence="1 2">
    <name type="scientific">Propioniciclava sinopodophylli</name>
    <dbReference type="NCBI Taxonomy" id="1837344"/>
    <lineage>
        <taxon>Bacteria</taxon>
        <taxon>Bacillati</taxon>
        <taxon>Actinomycetota</taxon>
        <taxon>Actinomycetes</taxon>
        <taxon>Propionibacteriales</taxon>
        <taxon>Propionibacteriaceae</taxon>
        <taxon>Propioniciclava</taxon>
    </lineage>
</organism>
<gene>
    <name evidence="1" type="ORF">ET989_10145</name>
</gene>
<dbReference type="InterPro" id="IPR025449">
    <property type="entry name" value="JetB"/>
</dbReference>
<dbReference type="EMBL" id="SDMQ01000009">
    <property type="protein sequence ID" value="TBT84014.1"/>
    <property type="molecule type" value="Genomic_DNA"/>
</dbReference>
<dbReference type="AlphaFoldDB" id="A0A4Q9KCM1"/>
<evidence type="ECO:0000313" key="1">
    <source>
        <dbReference type="EMBL" id="TBT84014.1"/>
    </source>
</evidence>
<comment type="caution">
    <text evidence="1">The sequence shown here is derived from an EMBL/GenBank/DDBJ whole genome shotgun (WGS) entry which is preliminary data.</text>
</comment>
<dbReference type="RefSeq" id="WP_131168528.1">
    <property type="nucleotide sequence ID" value="NZ_CANLBI010000011.1"/>
</dbReference>
<reference evidence="1 2" key="1">
    <citation type="submission" date="2019-01" db="EMBL/GenBank/DDBJ databases">
        <title>Lactibacter flavus gen. nov., sp. nov., a novel bacterium of the family Propionibacteriaceae isolated from raw milk and dairy products.</title>
        <authorList>
            <person name="Huptas C."/>
            <person name="Wenning M."/>
            <person name="Breitenwieser F."/>
            <person name="Doll E."/>
            <person name="Von Neubeck M."/>
            <person name="Busse H.-J."/>
            <person name="Scherer S."/>
        </authorList>
    </citation>
    <scope>NUCLEOTIDE SEQUENCE [LARGE SCALE GENOMIC DNA]</scope>
    <source>
        <strain evidence="1 2">KCTC 33808</strain>
    </source>
</reference>
<dbReference type="OrthoDB" id="3725402at2"/>
<dbReference type="Proteomes" id="UP000292373">
    <property type="component" value="Unassembled WGS sequence"/>
</dbReference>
<accession>A0A4Q9KCM1</accession>
<sequence>MTMQPVPRRAADTPDEFDDVVADEVVDHGELSPATRRVLLQLIRGPYLRGSEGEGRLWSALVRDEQLVRARLADLYLDLVVDTDAGIAFVRNLAVEDAPRVVRSHPLTLLDTALVLFLRRRLLAGQGTAARTFVGRDEIEDQLRSYRPAELSDKKGFDDRIGASINKMKKNSVLLPTDDEERWEISPILALVFGADEVAVITHDLARLVEA</sequence>
<protein>
    <submittedName>
        <fullName evidence="1">DUF4194 domain-containing protein</fullName>
    </submittedName>
</protein>
<name>A0A4Q9KCM1_9ACTN</name>
<evidence type="ECO:0000313" key="2">
    <source>
        <dbReference type="Proteomes" id="UP000292373"/>
    </source>
</evidence>
<keyword evidence="2" id="KW-1185">Reference proteome</keyword>